<dbReference type="GO" id="GO:0071439">
    <property type="term" value="C:clathrin complex"/>
    <property type="evidence" value="ECO:0007669"/>
    <property type="project" value="InterPro"/>
</dbReference>
<feature type="repeat" description="CHCR" evidence="7">
    <location>
        <begin position="540"/>
        <end position="686"/>
    </location>
</feature>
<dbReference type="InterPro" id="IPR000547">
    <property type="entry name" value="Clathrin_H-chain/VPS_repeat"/>
</dbReference>
<feature type="compositionally biased region" description="Polar residues" evidence="8">
    <location>
        <begin position="1661"/>
        <end position="1671"/>
    </location>
</feature>
<dbReference type="GeneID" id="81360908"/>
<organism evidence="9 10">
    <name type="scientific">Penicillium argentinense</name>
    <dbReference type="NCBI Taxonomy" id="1131581"/>
    <lineage>
        <taxon>Eukaryota</taxon>
        <taxon>Fungi</taxon>
        <taxon>Dikarya</taxon>
        <taxon>Ascomycota</taxon>
        <taxon>Pezizomycotina</taxon>
        <taxon>Eurotiomycetes</taxon>
        <taxon>Eurotiomycetidae</taxon>
        <taxon>Eurotiales</taxon>
        <taxon>Aspergillaceae</taxon>
        <taxon>Penicillium</taxon>
    </lineage>
</organism>
<evidence type="ECO:0000256" key="3">
    <source>
        <dbReference type="ARBA" id="ARBA00023136"/>
    </source>
</evidence>
<comment type="subcellular location">
    <subcellularLocation>
        <location evidence="6">Cytoplasmic vesicle membrane</location>
        <topology evidence="6">Peripheral membrane protein</topology>
        <orientation evidence="6">Cytoplasmic side</orientation>
    </subcellularLocation>
    <subcellularLocation>
        <location evidence="6">Membrane</location>
        <location evidence="6">Coated pit</location>
        <topology evidence="6">Peripheral membrane protein</topology>
        <orientation evidence="6">Cytoplasmic side</orientation>
    </subcellularLocation>
</comment>
<dbReference type="PROSITE" id="PS51257">
    <property type="entry name" value="PROKAR_LIPOPROTEIN"/>
    <property type="match status" value="1"/>
</dbReference>
<dbReference type="InterPro" id="IPR055358">
    <property type="entry name" value="CHCR"/>
</dbReference>
<dbReference type="PANTHER" id="PTHR10292">
    <property type="entry name" value="CLATHRIN HEAVY CHAIN RELATED"/>
    <property type="match status" value="1"/>
</dbReference>
<keyword evidence="10" id="KW-1185">Reference proteome</keyword>
<evidence type="ECO:0000256" key="7">
    <source>
        <dbReference type="PROSITE-ProRule" id="PRU01006"/>
    </source>
</evidence>
<dbReference type="PIRSF" id="PIRSF002290">
    <property type="entry name" value="Clathrin_H_chain"/>
    <property type="match status" value="1"/>
</dbReference>
<dbReference type="Pfam" id="PF00637">
    <property type="entry name" value="Clathrin"/>
    <property type="match status" value="7"/>
</dbReference>
<dbReference type="GO" id="GO:0005829">
    <property type="term" value="C:cytosol"/>
    <property type="evidence" value="ECO:0007669"/>
    <property type="project" value="GOC"/>
</dbReference>
<dbReference type="Proteomes" id="UP001149074">
    <property type="component" value="Unassembled WGS sequence"/>
</dbReference>
<keyword evidence="4 6" id="KW-0168">Coated pit</keyword>
<feature type="repeat" description="CHCR" evidence="7">
    <location>
        <begin position="689"/>
        <end position="831"/>
    </location>
</feature>
<dbReference type="InterPro" id="IPR016025">
    <property type="entry name" value="Clathrin_H-chain_N"/>
</dbReference>
<evidence type="ECO:0000313" key="10">
    <source>
        <dbReference type="Proteomes" id="UP001149074"/>
    </source>
</evidence>
<keyword evidence="3 6" id="KW-0472">Membrane</keyword>
<dbReference type="FunFam" id="1.25.40.10:FF:000009">
    <property type="entry name" value="Clathrin heavy chain"/>
    <property type="match status" value="1"/>
</dbReference>
<dbReference type="Gene3D" id="1.25.40.730">
    <property type="match status" value="1"/>
</dbReference>
<dbReference type="GO" id="GO:0030132">
    <property type="term" value="C:clathrin coat of coated pit"/>
    <property type="evidence" value="ECO:0007669"/>
    <property type="project" value="InterPro"/>
</dbReference>
<evidence type="ECO:0000256" key="2">
    <source>
        <dbReference type="ARBA" id="ARBA00022737"/>
    </source>
</evidence>
<keyword evidence="5 6" id="KW-0968">Cytoplasmic vesicle</keyword>
<dbReference type="GO" id="GO:0032051">
    <property type="term" value="F:clathrin light chain binding"/>
    <property type="evidence" value="ECO:0007669"/>
    <property type="project" value="InterPro"/>
</dbReference>
<evidence type="ECO:0000313" key="9">
    <source>
        <dbReference type="EMBL" id="KAJ5090754.1"/>
    </source>
</evidence>
<gene>
    <name evidence="9" type="ORF">N7532_009438</name>
</gene>
<dbReference type="GO" id="GO:0005198">
    <property type="term" value="F:structural molecule activity"/>
    <property type="evidence" value="ECO:0007669"/>
    <property type="project" value="InterPro"/>
</dbReference>
<feature type="region of interest" description="Disordered" evidence="8">
    <location>
        <begin position="1620"/>
        <end position="1677"/>
    </location>
</feature>
<reference evidence="9" key="2">
    <citation type="journal article" date="2023" name="IMA Fungus">
        <title>Comparative genomic study of the Penicillium genus elucidates a diverse pangenome and 15 lateral gene transfer events.</title>
        <authorList>
            <person name="Petersen C."/>
            <person name="Sorensen T."/>
            <person name="Nielsen M.R."/>
            <person name="Sondergaard T.E."/>
            <person name="Sorensen J.L."/>
            <person name="Fitzpatrick D.A."/>
            <person name="Frisvad J.C."/>
            <person name="Nielsen K.L."/>
        </authorList>
    </citation>
    <scope>NUCLEOTIDE SEQUENCE</scope>
    <source>
        <strain evidence="9">IBT 30761</strain>
    </source>
</reference>
<dbReference type="GO" id="GO:0030479">
    <property type="term" value="C:actin cortical patch"/>
    <property type="evidence" value="ECO:0007669"/>
    <property type="project" value="TreeGrafter"/>
</dbReference>
<dbReference type="SMART" id="SM00299">
    <property type="entry name" value="CLH"/>
    <property type="match status" value="7"/>
</dbReference>
<keyword evidence="2" id="KW-0677">Repeat</keyword>
<feature type="repeat" description="CHCR" evidence="7">
    <location>
        <begin position="983"/>
        <end position="1128"/>
    </location>
</feature>
<feature type="repeat" description="CHCR" evidence="7">
    <location>
        <begin position="837"/>
        <end position="976"/>
    </location>
</feature>
<dbReference type="Pfam" id="PF13838">
    <property type="entry name" value="Clathrin_H_link"/>
    <property type="match status" value="1"/>
</dbReference>
<feature type="repeat" description="CHCR" evidence="7">
    <location>
        <begin position="1427"/>
        <end position="1570"/>
    </location>
</feature>
<protein>
    <recommendedName>
        <fullName evidence="6">Clathrin heavy chain</fullName>
    </recommendedName>
</protein>
<proteinExistence type="inferred from homology"/>
<dbReference type="GO" id="GO:0030130">
    <property type="term" value="C:clathrin coat of trans-Golgi network vesicle"/>
    <property type="evidence" value="ECO:0007669"/>
    <property type="project" value="InterPro"/>
</dbReference>
<dbReference type="FunFam" id="1.25.40.10:FF:000002">
    <property type="entry name" value="Clathrin heavy chain"/>
    <property type="match status" value="1"/>
</dbReference>
<evidence type="ECO:0000256" key="5">
    <source>
        <dbReference type="ARBA" id="ARBA00023329"/>
    </source>
</evidence>
<dbReference type="FunFam" id="2.130.10.110:FF:000003">
    <property type="entry name" value="Clathrin heavy chain"/>
    <property type="match status" value="1"/>
</dbReference>
<dbReference type="PANTHER" id="PTHR10292:SF1">
    <property type="entry name" value="CLATHRIN HEAVY CHAIN"/>
    <property type="match status" value="1"/>
</dbReference>
<dbReference type="PROSITE" id="PS50236">
    <property type="entry name" value="CHCR"/>
    <property type="match status" value="7"/>
</dbReference>
<dbReference type="GO" id="GO:0006895">
    <property type="term" value="P:Golgi to endosome transport"/>
    <property type="evidence" value="ECO:0007669"/>
    <property type="project" value="TreeGrafter"/>
</dbReference>
<dbReference type="InterPro" id="IPR016024">
    <property type="entry name" value="ARM-type_fold"/>
</dbReference>
<evidence type="ECO:0000256" key="4">
    <source>
        <dbReference type="ARBA" id="ARBA00023176"/>
    </source>
</evidence>
<dbReference type="FunFam" id="1.25.40.10:FF:000007">
    <property type="entry name" value="Clathrin heavy chain"/>
    <property type="match status" value="1"/>
</dbReference>
<sequence length="1677" mass="190513">MAPLPIKFTELVNLTNVGIAPQSIGFTSCTLESDHYVCVRQKLDEDEKPQVIIVDLKNNNEVMRRPINADSAIMHWNKNIIALRAQGRTIQIFDLGAKSKLKSAVMNEDIVYWKWFSENSLGLVTDTAVYHWDVYDASQQNPVKIFDRLPNLSGCQIINYRVNSEEKWMVLVGISQQQGRVVGSMQLYSKERGISQFIEGHAAAFADINVEGSPLPHHLFTFAVRTQTGAKLQIAEIDHQEPNPRFQKKAVEVYFPQEAVNDFPVAMQVSSKYDVVYLVTKYGFIHLYDLETGTCIFMNRISSETIFTTASDNDGQGLVGVNRKGQVLSVSVDEGTIIEYLMNNPAMSSLAVKLASRAGLPGADHLYQQQFDQLISTNQFAEAAKVAANSPRGFLRTPETINRFKNAPQEGQMSVILQYFGMLLDKGSLNRYESVELVRPVLQQNRKHLLEKWMRENKLECSEELGDIIRPYDMPLALSVYLQANIPHKVVAGFAETGQFDKILAYSKQANYQPDYTQLLQHIVRVNPEKGAEFATQLANEEGGTLVDLDRVVDVFQSQNMIQQATSFLLDALKDNKPEHGNLQTRLLEMNLVNAPQVADAILGNEIFTNYDRARISQLCENAGLIQRALENSDDPTVIKRNIVRTDKLSPEWLMNYFGRLSVEQTLDCMDTMLESNIRQNLQAVVQIATKFSDLLGANRLIDLLEKYRTAEGLYYYLGSIVNLSEDPEVHFKYIEAATAMGQLTEVERICRESNYYNAEKVKNFLKEAHLTEQLPLIIVCDRFNFIHDLVLYLYQNQQFKSIEVYVQRVNPSRAPAVVGGLLDVDCEESIIKNLLSTVDPSVIPIDELVQEVESRNRLKLLLPFLEATLATGNQQQAVYNALAKIYIDSNNDPEKFLKENDMYDTLIVGKYCEKRDPNLAYIAYRKGQNDLELISITNENAMYRAQARYLVERADAEVWTFVLSENNVHRRSLVDQVVATAVPESTEPDKVSVAVKCFLDADLPGELIELLEKIILEPSPFSDNASLQNLLMLTAAKADKSRLMDYIHQLNEFSADEIAEMCISVGLYEEAFEIYKKVNNYLAAANVLVENIVSIDRAQEFAERVELPDVWSKVAKAQLDGLRVSDSIESYIRAGDPSNYNEVIETATHAGKDEDLVKFLRMARKTLREPAIDTGLAFCFARLDQLAELEDFLRSTNVADIEASGDKAYEEGYHQAAKIFFTSISNWAKLATTLVHLEEYQPAVECARKANSIKVWKQVNEACVDKKEFRLAQICGLNLIVHAEELQALVRQYERNGYFDELISVLEAGLGLERAHMGMFTELGIALSKYHPDRVMEHLKLFYARLNTPKMIRACEEANLWPELVFLYCHYDEFDNAALAMMERAADAWEHHSFKDIIVKVANLEIYYRALTFYLQEQPLLITDLLQALTPRIDVNRVVRIFKSSDNIPLIKPFLLNVQTQNKRAVNDAINELLIEEEDYKVLRDSVDNYDNFDAVDLAARLEKHDLIFFRQIAASIYRNNKRWEKSIALSKQDRLYKDAIETAAISAKSEIVEELLRYFVDIGSRECYVGMLYACYDLIRPDVIMEISWRKGLHDFTMPFMINFLCEQTRAIETLKKDNEERKSRETSQQTEQDNTPILGGSRLMLTQGPGGPAPATPSWGSNGVTPQATGYRAF</sequence>
<dbReference type="FunFam" id="1.25.40.10:FF:000001">
    <property type="entry name" value="Clathrin heavy chain"/>
    <property type="match status" value="1"/>
</dbReference>
<comment type="function">
    <text evidence="6">Clathrin is the major protein of the polyhedral coat of coated pits and vesicles.</text>
</comment>
<feature type="repeat" description="CHCR" evidence="7">
    <location>
        <begin position="1132"/>
        <end position="1273"/>
    </location>
</feature>
<dbReference type="Gene3D" id="1.25.40.10">
    <property type="entry name" value="Tetratricopeptide repeat domain"/>
    <property type="match status" value="4"/>
</dbReference>
<evidence type="ECO:0000256" key="6">
    <source>
        <dbReference type="PIRNR" id="PIRNR002290"/>
    </source>
</evidence>
<evidence type="ECO:0000256" key="1">
    <source>
        <dbReference type="ARBA" id="ARBA00009535"/>
    </source>
</evidence>
<dbReference type="InterPro" id="IPR022365">
    <property type="entry name" value="Clathrin_H-chain_propeller_rpt"/>
</dbReference>
<dbReference type="SUPFAM" id="SSF48371">
    <property type="entry name" value="ARM repeat"/>
    <property type="match status" value="6"/>
</dbReference>
<comment type="similarity">
    <text evidence="1 6">Belongs to the clathrin heavy chain family.</text>
</comment>
<evidence type="ECO:0000256" key="8">
    <source>
        <dbReference type="SAM" id="MobiDB-lite"/>
    </source>
</evidence>
<dbReference type="RefSeq" id="XP_056472735.1">
    <property type="nucleotide sequence ID" value="XM_056621929.1"/>
</dbReference>
<dbReference type="Gene3D" id="2.130.10.110">
    <property type="entry name" value="Clathrin heavy-chain terminal domain"/>
    <property type="match status" value="1"/>
</dbReference>
<dbReference type="GO" id="GO:0006886">
    <property type="term" value="P:intracellular protein transport"/>
    <property type="evidence" value="ECO:0007669"/>
    <property type="project" value="UniProtKB-UniRule"/>
</dbReference>
<reference evidence="9" key="1">
    <citation type="submission" date="2022-11" db="EMBL/GenBank/DDBJ databases">
        <authorList>
            <person name="Petersen C."/>
        </authorList>
    </citation>
    <scope>NUCLEOTIDE SEQUENCE</scope>
    <source>
        <strain evidence="9">IBT 30761</strain>
    </source>
</reference>
<comment type="caution">
    <text evidence="9">The sequence shown here is derived from an EMBL/GenBank/DDBJ whole genome shotgun (WGS) entry which is preliminary data.</text>
</comment>
<dbReference type="FunFam" id="1.25.40.730:FF:000003">
    <property type="entry name" value="Clathrin heavy chain"/>
    <property type="match status" value="1"/>
</dbReference>
<name>A0A9W9EZ93_9EURO</name>
<dbReference type="SUPFAM" id="SSF50989">
    <property type="entry name" value="Clathrin heavy-chain terminal domain"/>
    <property type="match status" value="1"/>
</dbReference>
<dbReference type="InterPro" id="IPR016341">
    <property type="entry name" value="Clathrin_heavy_chain"/>
</dbReference>
<dbReference type="EMBL" id="JAPQKI010000009">
    <property type="protein sequence ID" value="KAJ5090754.1"/>
    <property type="molecule type" value="Genomic_DNA"/>
</dbReference>
<dbReference type="OrthoDB" id="2113814at2759"/>
<dbReference type="GO" id="GO:0006898">
    <property type="term" value="P:receptor-mediated endocytosis"/>
    <property type="evidence" value="ECO:0007669"/>
    <property type="project" value="TreeGrafter"/>
</dbReference>
<dbReference type="InterPro" id="IPR011990">
    <property type="entry name" value="TPR-like_helical_dom_sf"/>
</dbReference>
<feature type="repeat" description="CHCR" evidence="7">
    <location>
        <begin position="1278"/>
        <end position="1424"/>
    </location>
</feature>
<feature type="compositionally biased region" description="Polar residues" evidence="8">
    <location>
        <begin position="1629"/>
        <end position="1638"/>
    </location>
</feature>
<dbReference type="Pfam" id="PF01394">
    <property type="entry name" value="Clathrin_propel"/>
    <property type="match status" value="3"/>
</dbReference>
<accession>A0A9W9EZ93</accession>